<dbReference type="AlphaFoldDB" id="A0A7S4LFH9"/>
<evidence type="ECO:0000313" key="1">
    <source>
        <dbReference type="EMBL" id="CAE0826049.1"/>
    </source>
</evidence>
<name>A0A7S4LFH9_9EUGL</name>
<organism evidence="1">
    <name type="scientific">Eutreptiella gymnastica</name>
    <dbReference type="NCBI Taxonomy" id="73025"/>
    <lineage>
        <taxon>Eukaryota</taxon>
        <taxon>Discoba</taxon>
        <taxon>Euglenozoa</taxon>
        <taxon>Euglenida</taxon>
        <taxon>Spirocuta</taxon>
        <taxon>Euglenophyceae</taxon>
        <taxon>Eutreptiales</taxon>
        <taxon>Eutreptiaceae</taxon>
        <taxon>Eutreptiella</taxon>
    </lineage>
</organism>
<accession>A0A7S4LFH9</accession>
<protein>
    <submittedName>
        <fullName evidence="1">Uncharacterized protein</fullName>
    </submittedName>
</protein>
<proteinExistence type="predicted"/>
<sequence length="134" mass="14353">MTYARWAPRAPPVAAQGRCAAEHCSSIVRRELRVTACSSAVQGRGVAKRCPSTAERWLRDAETELSTATQGPSNAVQNGSSAPQRCSGICAGWAMQRTAGVLQALCCSAAQVEHDCVAVHRCAVVEHRHTHTRD</sequence>
<gene>
    <name evidence="1" type="ORF">EGYM00163_LOCUS37301</name>
</gene>
<reference evidence="1" key="1">
    <citation type="submission" date="2021-01" db="EMBL/GenBank/DDBJ databases">
        <authorList>
            <person name="Corre E."/>
            <person name="Pelletier E."/>
            <person name="Niang G."/>
            <person name="Scheremetjew M."/>
            <person name="Finn R."/>
            <person name="Kale V."/>
            <person name="Holt S."/>
            <person name="Cochrane G."/>
            <person name="Meng A."/>
            <person name="Brown T."/>
            <person name="Cohen L."/>
        </authorList>
    </citation>
    <scope>NUCLEOTIDE SEQUENCE</scope>
    <source>
        <strain evidence="1">CCMP1594</strain>
    </source>
</reference>
<dbReference type="EMBL" id="HBJA01107945">
    <property type="protein sequence ID" value="CAE0826049.1"/>
    <property type="molecule type" value="Transcribed_RNA"/>
</dbReference>